<feature type="compositionally biased region" description="Basic and acidic residues" evidence="1">
    <location>
        <begin position="197"/>
        <end position="210"/>
    </location>
</feature>
<comment type="caution">
    <text evidence="2">The sequence shown here is derived from an EMBL/GenBank/DDBJ whole genome shotgun (WGS) entry which is preliminary data.</text>
</comment>
<evidence type="ECO:0000256" key="1">
    <source>
        <dbReference type="SAM" id="MobiDB-lite"/>
    </source>
</evidence>
<proteinExistence type="predicted"/>
<accession>A0A8H5TD84</accession>
<dbReference type="EMBL" id="JAAGWQ010000079">
    <property type="protein sequence ID" value="KAF5670060.1"/>
    <property type="molecule type" value="Genomic_DNA"/>
</dbReference>
<dbReference type="Proteomes" id="UP000567885">
    <property type="component" value="Unassembled WGS sequence"/>
</dbReference>
<sequence length="614" mass="69964">MESEEEFDRRFRKVHVTDKRPASERNAPKGIFTKVEDAVGASDEGSVVFKFNRKNAIAIDFRNNDVEKKGLTYAPSLRNPYYLSVGQPLFTKLFPDHLHGPDYTTPAKSIRPRPNSAIEPSFYVSLKLFHDMAEDQVDWLSLSQKHGPEAPMTTSAETKQEATTLKEMAFGRLLDPPTTDPLGEDIEGGPVQSSMSIEKERRTTSSDKFGRSKNTKTKYGDKKSKETKYKTNTPVGNNKVEESWKNAYIPIRTKDGSLMWVLLHHWKEDPTARRGQLAKVKAAFGEIWMEATATDPETAAGYRPRYSSTELQFPLIVVPSRVALCHRLGWDESSADDLFKSLVNKINLETTLKNTQLHVELEAPHNSVKMGENPLGLFDTYISLEHYDFYMKSLELFKGEQIQTLLPTDAHRSHVTKIKNLTMWLDKFRHPISAEEYTVPQKEAVALTKPNGDFGKGIFLRSTHGSTWRIDVNLDKLFDASTKREPRYAPKNIIGMPANQLANECFKWNPVAKPKDSGHEHRMSNGLYMAEWLHLCAFSWGGLLPLPQTSGKHIIYRSSDIPQNLILGTSETNSVMTRYWTSLNLLWVFFLRKADWHTDSRKPGKPWSKTKAKW</sequence>
<dbReference type="OrthoDB" id="5427329at2759"/>
<dbReference type="AlphaFoldDB" id="A0A8H5TD84"/>
<reference evidence="2 3" key="1">
    <citation type="submission" date="2020-05" db="EMBL/GenBank/DDBJ databases">
        <title>Identification and distribution of gene clusters putatively required for synthesis of sphingolipid metabolism inhibitors in phylogenetically diverse species of the filamentous fungus Fusarium.</title>
        <authorList>
            <person name="Kim H.-S."/>
            <person name="Busman M."/>
            <person name="Brown D.W."/>
            <person name="Divon H."/>
            <person name="Uhlig S."/>
            <person name="Proctor R.H."/>
        </authorList>
    </citation>
    <scope>NUCLEOTIDE SEQUENCE [LARGE SCALE GENOMIC DNA]</scope>
    <source>
        <strain evidence="2 3">NRRL 20693</strain>
    </source>
</reference>
<gene>
    <name evidence="2" type="ORF">FHETE_4743</name>
</gene>
<evidence type="ECO:0000313" key="3">
    <source>
        <dbReference type="Proteomes" id="UP000567885"/>
    </source>
</evidence>
<protein>
    <submittedName>
        <fullName evidence="2">Uncharacterized protein</fullName>
    </submittedName>
</protein>
<evidence type="ECO:0000313" key="2">
    <source>
        <dbReference type="EMBL" id="KAF5670060.1"/>
    </source>
</evidence>
<feature type="compositionally biased region" description="Basic and acidic residues" evidence="1">
    <location>
        <begin position="218"/>
        <end position="229"/>
    </location>
</feature>
<organism evidence="2 3">
    <name type="scientific">Fusarium heterosporum</name>
    <dbReference type="NCBI Taxonomy" id="42747"/>
    <lineage>
        <taxon>Eukaryota</taxon>
        <taxon>Fungi</taxon>
        <taxon>Dikarya</taxon>
        <taxon>Ascomycota</taxon>
        <taxon>Pezizomycotina</taxon>
        <taxon>Sordariomycetes</taxon>
        <taxon>Hypocreomycetidae</taxon>
        <taxon>Hypocreales</taxon>
        <taxon>Nectriaceae</taxon>
        <taxon>Fusarium</taxon>
        <taxon>Fusarium heterosporum species complex</taxon>
    </lineage>
</organism>
<keyword evidence="3" id="KW-1185">Reference proteome</keyword>
<feature type="region of interest" description="Disordered" evidence="1">
    <location>
        <begin position="175"/>
        <end position="234"/>
    </location>
</feature>
<name>A0A8H5TD84_FUSHE</name>